<evidence type="ECO:0000256" key="4">
    <source>
        <dbReference type="ARBA" id="ARBA00022989"/>
    </source>
</evidence>
<comment type="similarity">
    <text evidence="2">Belongs to the EamA transporter family.</text>
</comment>
<feature type="transmembrane region" description="Helical" evidence="6">
    <location>
        <begin position="113"/>
        <end position="130"/>
    </location>
</feature>
<feature type="transmembrane region" description="Helical" evidence="6">
    <location>
        <begin position="89"/>
        <end position="106"/>
    </location>
</feature>
<proteinExistence type="inferred from homology"/>
<feature type="domain" description="EamA" evidence="7">
    <location>
        <begin position="5"/>
        <end position="130"/>
    </location>
</feature>
<feature type="transmembrane region" description="Helical" evidence="6">
    <location>
        <begin position="172"/>
        <end position="193"/>
    </location>
</feature>
<feature type="transmembrane region" description="Helical" evidence="6">
    <location>
        <begin position="61"/>
        <end position="83"/>
    </location>
</feature>
<feature type="transmembrane region" description="Helical" evidence="6">
    <location>
        <begin position="261"/>
        <end position="280"/>
    </location>
</feature>
<evidence type="ECO:0000256" key="3">
    <source>
        <dbReference type="ARBA" id="ARBA00022692"/>
    </source>
</evidence>
<dbReference type="PANTHER" id="PTHR32322">
    <property type="entry name" value="INNER MEMBRANE TRANSPORTER"/>
    <property type="match status" value="1"/>
</dbReference>
<evidence type="ECO:0000259" key="7">
    <source>
        <dbReference type="Pfam" id="PF00892"/>
    </source>
</evidence>
<feature type="transmembrane region" description="Helical" evidence="6">
    <location>
        <begin position="30"/>
        <end position="49"/>
    </location>
</feature>
<evidence type="ECO:0000313" key="8">
    <source>
        <dbReference type="EMBL" id="AWI76418.1"/>
    </source>
</evidence>
<dbReference type="KEGG" id="acom:CEW83_15365"/>
<evidence type="ECO:0000256" key="5">
    <source>
        <dbReference type="ARBA" id="ARBA00023136"/>
    </source>
</evidence>
<gene>
    <name evidence="8" type="ORF">CEW83_15365</name>
</gene>
<dbReference type="PANTHER" id="PTHR32322:SF2">
    <property type="entry name" value="EAMA DOMAIN-CONTAINING PROTEIN"/>
    <property type="match status" value="1"/>
</dbReference>
<accession>A0A2U8GSH2</accession>
<keyword evidence="4 6" id="KW-1133">Transmembrane helix</keyword>
<evidence type="ECO:0000313" key="9">
    <source>
        <dbReference type="Proteomes" id="UP000244930"/>
    </source>
</evidence>
<dbReference type="InterPro" id="IPR000620">
    <property type="entry name" value="EamA_dom"/>
</dbReference>
<organism evidence="8 9">
    <name type="scientific">Parazoarcus communis</name>
    <dbReference type="NCBI Taxonomy" id="41977"/>
    <lineage>
        <taxon>Bacteria</taxon>
        <taxon>Pseudomonadati</taxon>
        <taxon>Pseudomonadota</taxon>
        <taxon>Betaproteobacteria</taxon>
        <taxon>Rhodocyclales</taxon>
        <taxon>Zoogloeaceae</taxon>
        <taxon>Parazoarcus</taxon>
    </lineage>
</organism>
<evidence type="ECO:0000256" key="1">
    <source>
        <dbReference type="ARBA" id="ARBA00004141"/>
    </source>
</evidence>
<name>A0A2U8GSH2_9RHOO</name>
<feature type="transmembrane region" description="Helical" evidence="6">
    <location>
        <begin position="235"/>
        <end position="255"/>
    </location>
</feature>
<feature type="transmembrane region" description="Helical" evidence="6">
    <location>
        <begin position="142"/>
        <end position="160"/>
    </location>
</feature>
<feature type="transmembrane region" description="Helical" evidence="6">
    <location>
        <begin position="205"/>
        <end position="223"/>
    </location>
</feature>
<keyword evidence="5 6" id="KW-0472">Membrane</keyword>
<keyword evidence="3 6" id="KW-0812">Transmembrane</keyword>
<evidence type="ECO:0000256" key="6">
    <source>
        <dbReference type="SAM" id="Phobius"/>
    </source>
</evidence>
<dbReference type="InterPro" id="IPR050638">
    <property type="entry name" value="AA-Vitamin_Transporters"/>
</dbReference>
<dbReference type="EMBL" id="CP022187">
    <property type="protein sequence ID" value="AWI76418.1"/>
    <property type="molecule type" value="Genomic_DNA"/>
</dbReference>
<protein>
    <submittedName>
        <fullName evidence="8">EamA family transporter</fullName>
    </submittedName>
</protein>
<dbReference type="GO" id="GO:0016020">
    <property type="term" value="C:membrane"/>
    <property type="evidence" value="ECO:0007669"/>
    <property type="project" value="UniProtKB-SubCell"/>
</dbReference>
<evidence type="ECO:0000256" key="2">
    <source>
        <dbReference type="ARBA" id="ARBA00007362"/>
    </source>
</evidence>
<dbReference type="AlphaFoldDB" id="A0A2U8GSH2"/>
<sequence>MTPRALLAALFTIVVWASLALLTDRVSHVPPLVSSGLALFVGGLVGGGLRPHAWRTQPRAYAVGVGGLFGYHALLFAAFGLAPAVEVNLLQYLWPLLIVLLTPVFLPGNRLGVNHVLSAVLGFGGAVLILGGEKFSISSEHALGYLSAIAAAIVWAGYSLGCRRMPSFPTAAIGACCLMAGAASILLHLALFGSAGLLGLSGSDLALIAGLGLGPMGLAFLTWDIALKHGDPRAVGALAYLTPLLSTILLIVVNGHHFGPATGFAAAAILSGALLGNLRWPMLARFLPRRSAASAPR</sequence>
<dbReference type="SUPFAM" id="SSF103481">
    <property type="entry name" value="Multidrug resistance efflux transporter EmrE"/>
    <property type="match status" value="2"/>
</dbReference>
<comment type="subcellular location">
    <subcellularLocation>
        <location evidence="1">Membrane</location>
        <topology evidence="1">Multi-pass membrane protein</topology>
    </subcellularLocation>
</comment>
<dbReference type="InterPro" id="IPR037185">
    <property type="entry name" value="EmrE-like"/>
</dbReference>
<dbReference type="Pfam" id="PF00892">
    <property type="entry name" value="EamA"/>
    <property type="match status" value="2"/>
</dbReference>
<keyword evidence="9" id="KW-1185">Reference proteome</keyword>
<dbReference type="Proteomes" id="UP000244930">
    <property type="component" value="Chromosome"/>
</dbReference>
<reference evidence="8 9" key="1">
    <citation type="submission" date="2017-06" db="EMBL/GenBank/DDBJ databases">
        <title>Azoarcus.</title>
        <authorList>
            <person name="Woo J.-H."/>
            <person name="Kim H.-S."/>
        </authorList>
    </citation>
    <scope>NUCLEOTIDE SEQUENCE [LARGE SCALE GENOMIC DNA]</scope>
    <source>
        <strain evidence="8 9">TSPY31</strain>
    </source>
</reference>
<feature type="domain" description="EamA" evidence="7">
    <location>
        <begin position="143"/>
        <end position="275"/>
    </location>
</feature>
<dbReference type="RefSeq" id="WP_108950117.1">
    <property type="nucleotide sequence ID" value="NZ_CP022187.1"/>
</dbReference>